<sequence>MDQLRRNLHAAQLRESVHRPHYPSPLRRSPLQASISSASHTAASVASSSCTTVSTSTTPPSTSSRFSINQAFKDLTDDDIDFFDRLVNHLPHHAADFSQLKTAYAAHVAEELSRRNRHGTTKIDWDAHLWSILLSLVKVRGRNWRERWDSVRLAFGLDPNSGDETDQSAVTQSTNITATSDSTQHLDGRYPDREVDDSYRQYVRAARHTSGLPADRTPRRSDQGRPILPPHDRLLLPRASSPPQMPHSSHRASPRSYPLDDPDERPEATPQARSHAKDPISAIQARLSRLLDPESSADGSSDSDSPDLAVTARSALPIDVASPGPSSRLPTDAKRRFDELVRSSQSERSKLRQSNMQMQEREELERWSEQLDMADQWQARRLLQMCLAWWITLTRQQLEKTQNAADASDRVTIDKAWERWRVQTRRESDVRHTGAKTDRVRCSLTAFRRWKTRMQTLVERKEELKKESMRTAYYATSNAVKARLLVHAFSRWKINYRERLADSVRRRHLQAGAFALWQMRSSHNKQLQAREKMMTAKRKYAVLSQAWEAWTDRFDKTKALNQFRVHHDSLLALEALHTWRKMAMLSRLSQAFAERRLKLATIDGWQRALEQRQQARKQEVLAVRWRMRRLKQNTLTGWQRHRQQIAQMEGLAVNMQKSNEQAKLQSAFHRWQLLSRAALLERVHTAGRLEIAFHEWKHHHLSLTTSLQQRETAVVQRRDGATMLACLRRWRHLTNQIRHREAEVEARRNETLRSNSFITWRQKQLEHRLLHQKSVAVSDFFTLRSAFQRWRSQLRKQRADSKEATHNRRLVQQVYEIWRARSDRQRHLANLLQLSLANSDQALARSYLNRWVARIIEVRSRELEVKEQREKRLVKTAFYAWIEACLRHDDLLALMNSYIDVKEEDRKKRTFSHWLAVAREHKERREKAEMLAASTRKKMLVATLTAWRDKLRDRALATQEYDMLILRQQLSLKWAINTWKSQTLLLPAIRMRNTSLKRQAFQQWQRNLPNAQLSNRATRILRTRFLGQSWQAWREKLKTRRQLRAAARFGAGTVSVQRLRTLSAAAAANRSAGSSSPSAQHSSSPFRALPATSTSPYRTTPVRRPKTSLALVPPLRSSTVERDIDARANDNDEVNVRQSRQRRSQAEVPRRSLSVPRQIKADLVSETDDTPHHAMGTGSDRFVVPESPSKEAASRRSRTVPKETTPTTASVSERSRFSLALQSSSSSISVAHEPLGGASAKTLAELGPTLLSVAQRATIKPQTQSGSESQSRTRRSAKYDQALSLRPRVKTMELNPPLTKDSHESGDSVQSAPVSNNIAGQSRPKQRSLAVAEDMILQLRARSRSRRGPEE</sequence>
<feature type="compositionally biased region" description="Low complexity" evidence="1">
    <location>
        <begin position="1070"/>
        <end position="1084"/>
    </location>
</feature>
<feature type="compositionally biased region" description="Basic and acidic residues" evidence="1">
    <location>
        <begin position="331"/>
        <end position="350"/>
    </location>
</feature>
<feature type="region of interest" description="Disordered" evidence="1">
    <location>
        <begin position="156"/>
        <end position="279"/>
    </location>
</feature>
<evidence type="ECO:0000313" key="3">
    <source>
        <dbReference type="EMBL" id="SAM84056.1"/>
    </source>
</evidence>
<feature type="region of interest" description="Disordered" evidence="1">
    <location>
        <begin position="16"/>
        <end position="37"/>
    </location>
</feature>
<proteinExistence type="predicted"/>
<gene>
    <name evidence="3" type="ORF">UBRO_06388</name>
</gene>
<feature type="domain" description="Sfi1 spindle body" evidence="2">
    <location>
        <begin position="843"/>
        <end position="1040"/>
    </location>
</feature>
<reference evidence="4" key="1">
    <citation type="submission" date="2016-04" db="EMBL/GenBank/DDBJ databases">
        <authorList>
            <person name="Guldener U."/>
            <person name="Guldener U."/>
        </authorList>
    </citation>
    <scope>NUCLEOTIDE SEQUENCE [LARGE SCALE GENOMIC DNA]</scope>
    <source>
        <strain evidence="4">UB2112</strain>
    </source>
</reference>
<organism evidence="3 4">
    <name type="scientific">Ustilago bromivora</name>
    <dbReference type="NCBI Taxonomy" id="307758"/>
    <lineage>
        <taxon>Eukaryota</taxon>
        <taxon>Fungi</taxon>
        <taxon>Dikarya</taxon>
        <taxon>Basidiomycota</taxon>
        <taxon>Ustilaginomycotina</taxon>
        <taxon>Ustilaginomycetes</taxon>
        <taxon>Ustilaginales</taxon>
        <taxon>Ustilaginaceae</taxon>
        <taxon>Ustilago</taxon>
    </lineage>
</organism>
<feature type="compositionally biased region" description="Polar residues" evidence="1">
    <location>
        <begin position="1307"/>
        <end position="1320"/>
    </location>
</feature>
<dbReference type="OrthoDB" id="1933281at2759"/>
<evidence type="ECO:0000313" key="4">
    <source>
        <dbReference type="Proteomes" id="UP000179920"/>
    </source>
</evidence>
<feature type="compositionally biased region" description="Basic and acidic residues" evidence="1">
    <location>
        <begin position="184"/>
        <end position="199"/>
    </location>
</feature>
<dbReference type="EMBL" id="LT558128">
    <property type="protein sequence ID" value="SAM84056.1"/>
    <property type="molecule type" value="Genomic_DNA"/>
</dbReference>
<evidence type="ECO:0000256" key="1">
    <source>
        <dbReference type="SAM" id="MobiDB-lite"/>
    </source>
</evidence>
<feature type="compositionally biased region" description="Basic and acidic residues" evidence="1">
    <location>
        <begin position="1119"/>
        <end position="1130"/>
    </location>
</feature>
<name>A0A1K0HH89_9BASI</name>
<dbReference type="Proteomes" id="UP000179920">
    <property type="component" value="Chromosome XII"/>
</dbReference>
<feature type="region of interest" description="Disordered" evidence="1">
    <location>
        <begin position="314"/>
        <end position="359"/>
    </location>
</feature>
<feature type="region of interest" description="Disordered" evidence="1">
    <location>
        <begin position="1070"/>
        <end position="1216"/>
    </location>
</feature>
<dbReference type="Pfam" id="PF08457">
    <property type="entry name" value="Sfi1"/>
    <property type="match status" value="2"/>
</dbReference>
<feature type="compositionally biased region" description="Polar residues" evidence="1">
    <location>
        <begin position="1260"/>
        <end position="1270"/>
    </location>
</feature>
<feature type="compositionally biased region" description="Polar residues" evidence="1">
    <location>
        <begin position="1202"/>
        <end position="1212"/>
    </location>
</feature>
<evidence type="ECO:0000259" key="2">
    <source>
        <dbReference type="Pfam" id="PF08457"/>
    </source>
</evidence>
<feature type="region of interest" description="Disordered" evidence="1">
    <location>
        <begin position="1256"/>
        <end position="1334"/>
    </location>
</feature>
<protein>
    <recommendedName>
        <fullName evidence="2">Sfi1 spindle body domain-containing protein</fullName>
    </recommendedName>
</protein>
<dbReference type="InterPro" id="IPR013665">
    <property type="entry name" value="Sfi1_dom"/>
</dbReference>
<accession>A0A1K0HH89</accession>
<feature type="compositionally biased region" description="Polar residues" evidence="1">
    <location>
        <begin position="167"/>
        <end position="183"/>
    </location>
</feature>
<feature type="domain" description="Sfi1 spindle body" evidence="2">
    <location>
        <begin position="478"/>
        <end position="795"/>
    </location>
</feature>